<evidence type="ECO:0000313" key="2">
    <source>
        <dbReference type="EMBL" id="GAA4247244.1"/>
    </source>
</evidence>
<dbReference type="Pfam" id="PF12679">
    <property type="entry name" value="ABC2_membrane_2"/>
    <property type="match status" value="1"/>
</dbReference>
<feature type="transmembrane region" description="Helical" evidence="1">
    <location>
        <begin position="74"/>
        <end position="99"/>
    </location>
</feature>
<evidence type="ECO:0000313" key="3">
    <source>
        <dbReference type="Proteomes" id="UP001500620"/>
    </source>
</evidence>
<comment type="caution">
    <text evidence="2">The sequence shown here is derived from an EMBL/GenBank/DDBJ whole genome shotgun (WGS) entry which is preliminary data.</text>
</comment>
<dbReference type="Proteomes" id="UP001500620">
    <property type="component" value="Unassembled WGS sequence"/>
</dbReference>
<feature type="transmembrane region" description="Helical" evidence="1">
    <location>
        <begin position="179"/>
        <end position="198"/>
    </location>
</feature>
<dbReference type="EMBL" id="BAABAT010000004">
    <property type="protein sequence ID" value="GAA4247244.1"/>
    <property type="molecule type" value="Genomic_DNA"/>
</dbReference>
<gene>
    <name evidence="2" type="ORF">GCM10022255_022350</name>
</gene>
<evidence type="ECO:0000256" key="1">
    <source>
        <dbReference type="SAM" id="Phobius"/>
    </source>
</evidence>
<reference evidence="3" key="1">
    <citation type="journal article" date="2019" name="Int. J. Syst. Evol. Microbiol.">
        <title>The Global Catalogue of Microorganisms (GCM) 10K type strain sequencing project: providing services to taxonomists for standard genome sequencing and annotation.</title>
        <authorList>
            <consortium name="The Broad Institute Genomics Platform"/>
            <consortium name="The Broad Institute Genome Sequencing Center for Infectious Disease"/>
            <person name="Wu L."/>
            <person name="Ma J."/>
        </authorList>
    </citation>
    <scope>NUCLEOTIDE SEQUENCE [LARGE SCALE GENOMIC DNA]</scope>
    <source>
        <strain evidence="3">JCM 17441</strain>
    </source>
</reference>
<feature type="transmembrane region" description="Helical" evidence="1">
    <location>
        <begin position="119"/>
        <end position="141"/>
    </location>
</feature>
<name>A0ABP8D508_9ACTN</name>
<keyword evidence="3" id="KW-1185">Reference proteome</keyword>
<organism evidence="2 3">
    <name type="scientific">Dactylosporangium darangshiense</name>
    <dbReference type="NCBI Taxonomy" id="579108"/>
    <lineage>
        <taxon>Bacteria</taxon>
        <taxon>Bacillati</taxon>
        <taxon>Actinomycetota</taxon>
        <taxon>Actinomycetes</taxon>
        <taxon>Micromonosporales</taxon>
        <taxon>Micromonosporaceae</taxon>
        <taxon>Dactylosporangium</taxon>
    </lineage>
</organism>
<keyword evidence="1" id="KW-0472">Membrane</keyword>
<keyword evidence="1" id="KW-0812">Transmembrane</keyword>
<sequence length="212" mass="22238">MAIIPLIFLVQPLVIVLKLSGSAAGTIAHAHALLYMLAIPALVPALVAAYSVVGERTQGTLEPVLSTPIRREEFLLGKALAALVPSVAVAYAVYTAFLVIVKLFAAPALVPALLRWPDIVAQIVFTPLLAAWSIWLGIGISARVGDVRVAQQLGMVASLPTAVVTSLVAFDVIHATVGLAIGCAALLLLLDGLGWRTLAVTLNRERLITGTR</sequence>
<accession>A0ABP8D508</accession>
<feature type="transmembrane region" description="Helical" evidence="1">
    <location>
        <begin position="153"/>
        <end position="173"/>
    </location>
</feature>
<keyword evidence="1" id="KW-1133">Transmembrane helix</keyword>
<protein>
    <submittedName>
        <fullName evidence="2">Uncharacterized protein</fullName>
    </submittedName>
</protein>
<proteinExistence type="predicted"/>
<feature type="transmembrane region" description="Helical" evidence="1">
    <location>
        <begin position="32"/>
        <end position="53"/>
    </location>
</feature>